<organism evidence="2 3">
    <name type="scientific">Fibroporia radiculosa</name>
    <dbReference type="NCBI Taxonomy" id="599839"/>
    <lineage>
        <taxon>Eukaryota</taxon>
        <taxon>Fungi</taxon>
        <taxon>Dikarya</taxon>
        <taxon>Basidiomycota</taxon>
        <taxon>Agaricomycotina</taxon>
        <taxon>Agaricomycetes</taxon>
        <taxon>Polyporales</taxon>
        <taxon>Fibroporiaceae</taxon>
        <taxon>Fibroporia</taxon>
    </lineage>
</organism>
<evidence type="ECO:0000313" key="2">
    <source>
        <dbReference type="EMBL" id="CCM00696.1"/>
    </source>
</evidence>
<dbReference type="STRING" id="599839.J4I980"/>
<dbReference type="InParanoid" id="J4I980"/>
<dbReference type="Proteomes" id="UP000006352">
    <property type="component" value="Unassembled WGS sequence"/>
</dbReference>
<feature type="compositionally biased region" description="Low complexity" evidence="1">
    <location>
        <begin position="49"/>
        <end position="62"/>
    </location>
</feature>
<dbReference type="GeneID" id="24095607"/>
<feature type="region of interest" description="Disordered" evidence="1">
    <location>
        <begin position="49"/>
        <end position="123"/>
    </location>
</feature>
<dbReference type="AlphaFoldDB" id="J4I980"/>
<evidence type="ECO:0000313" key="3">
    <source>
        <dbReference type="Proteomes" id="UP000006352"/>
    </source>
</evidence>
<accession>J4I980</accession>
<reference evidence="2 3" key="1">
    <citation type="journal article" date="2012" name="Appl. Environ. Microbiol.">
        <title>Short-read sequencing for genomic analysis of the brown rot fungus Fibroporia radiculosa.</title>
        <authorList>
            <person name="Tang J.D."/>
            <person name="Perkins A.D."/>
            <person name="Sonstegard T.S."/>
            <person name="Schroeder S.G."/>
            <person name="Burgess S.C."/>
            <person name="Diehl S.V."/>
        </authorList>
    </citation>
    <scope>NUCLEOTIDE SEQUENCE [LARGE SCALE GENOMIC DNA]</scope>
    <source>
        <strain evidence="2 3">TFFH 294</strain>
    </source>
</reference>
<protein>
    <submittedName>
        <fullName evidence="2">Uncharacterized protein</fullName>
    </submittedName>
</protein>
<dbReference type="RefSeq" id="XP_012179979.1">
    <property type="nucleotide sequence ID" value="XM_012324589.1"/>
</dbReference>
<proteinExistence type="predicted"/>
<dbReference type="HOGENOM" id="CLU_1310147_0_0_1"/>
<name>J4I980_9APHY</name>
<sequence>MPITSLAITRHHRNAILFHHRLRHANYSVLVVQDRFPFSVTSSPRPLAARLLSSSTPPSTTPKSTDGVLEPPPSPSITARKHKIELRPGPIKTQKTPLPVTDVAPASSSPPAPQSPAPAKTESLVETTKHDMEDASQHGILAPPPADASWAGKLWHQAKELFKFYWRGIKLIASNRRRVRTIEARVRAGGAPLSRWETKFIQTNHRDMLK</sequence>
<dbReference type="EMBL" id="HE796999">
    <property type="protein sequence ID" value="CCM00696.1"/>
    <property type="molecule type" value="Genomic_DNA"/>
</dbReference>
<evidence type="ECO:0000256" key="1">
    <source>
        <dbReference type="SAM" id="MobiDB-lite"/>
    </source>
</evidence>
<gene>
    <name evidence="2" type="ORF">FIBRA_02735</name>
</gene>
<keyword evidence="3" id="KW-1185">Reference proteome</keyword>
<dbReference type="OrthoDB" id="73691at2759"/>